<feature type="compositionally biased region" description="Basic and acidic residues" evidence="2">
    <location>
        <begin position="378"/>
        <end position="394"/>
    </location>
</feature>
<feature type="region of interest" description="Disordered" evidence="2">
    <location>
        <begin position="367"/>
        <end position="394"/>
    </location>
</feature>
<keyword evidence="3" id="KW-0472">Membrane</keyword>
<reference evidence="4 5" key="1">
    <citation type="submission" date="2019-03" db="EMBL/GenBank/DDBJ databases">
        <title>Diversity of the mouse oral microbiome.</title>
        <authorList>
            <person name="Joseph S."/>
            <person name="Aduse-Opoku J."/>
            <person name="Curtis M."/>
            <person name="Wade W."/>
            <person name="Hashim A."/>
        </authorList>
    </citation>
    <scope>NUCLEOTIDE SEQUENCE [LARGE SCALE GENOMIC DNA]</scope>
    <source>
        <strain evidence="4 5">WM131</strain>
    </source>
</reference>
<keyword evidence="3" id="KW-0812">Transmembrane</keyword>
<keyword evidence="3" id="KW-1133">Transmembrane helix</keyword>
<dbReference type="Proteomes" id="UP000297253">
    <property type="component" value="Unassembled WGS sequence"/>
</dbReference>
<evidence type="ECO:0000256" key="1">
    <source>
        <dbReference type="ARBA" id="ARBA00010163"/>
    </source>
</evidence>
<dbReference type="OrthoDB" id="4975281at2"/>
<dbReference type="Pfam" id="PF10140">
    <property type="entry name" value="YukC"/>
    <property type="match status" value="1"/>
</dbReference>
<evidence type="ECO:0000256" key="3">
    <source>
        <dbReference type="SAM" id="Phobius"/>
    </source>
</evidence>
<evidence type="ECO:0000313" key="5">
    <source>
        <dbReference type="Proteomes" id="UP000297253"/>
    </source>
</evidence>
<gene>
    <name evidence="4" type="primary">essB</name>
    <name evidence="4" type="ORF">E4T82_01710</name>
</gene>
<evidence type="ECO:0000256" key="2">
    <source>
        <dbReference type="SAM" id="MobiDB-lite"/>
    </source>
</evidence>
<comment type="caution">
    <text evidence="4">The sequence shown here is derived from an EMBL/GenBank/DDBJ whole genome shotgun (WGS) entry which is preliminary data.</text>
</comment>
<dbReference type="EMBL" id="SPPD01000002">
    <property type="protein sequence ID" value="TFU98510.1"/>
    <property type="molecule type" value="Genomic_DNA"/>
</dbReference>
<accession>A0A4Y9JBY4</accession>
<dbReference type="Gene3D" id="1.10.510.10">
    <property type="entry name" value="Transferase(Phosphotransferase) domain 1"/>
    <property type="match status" value="1"/>
</dbReference>
<name>A0A4Y9JBY4_9STRE</name>
<dbReference type="NCBIfam" id="TIGR03926">
    <property type="entry name" value="T7_EssB"/>
    <property type="match status" value="1"/>
</dbReference>
<comment type="similarity">
    <text evidence="1">Belongs to the EssB family.</text>
</comment>
<proteinExistence type="inferred from homology"/>
<dbReference type="AlphaFoldDB" id="A0A4Y9JBY4"/>
<dbReference type="RefSeq" id="WP_135181183.1">
    <property type="nucleotide sequence ID" value="NZ_JADGKZ010000002.1"/>
</dbReference>
<sequence length="394" mass="45330">MTFVDDTMTIQIKAEEDKCYVFLDKTQYRQDSLEIIKEYITVHEQKDGLQLIYNIPEATVSLRSYQEGLRSRFDKLKLAEKVVEALVLPMEYKIPFIDPDNIYTDGERVFLLHFGLKGLVFPQDYDEEETFHDIKSIVVSLFHPTLEFKKLRLASLALDDSFSKKITQIESVTELLALLRSERLSEQKRMKETKSVVSKKLYNFYRISGIVALFSTVVVSIFLYSYYTNYQKQEAIINAQASFMTNRYSQVQKDLEKYEPTKLPKSAKYVLAISSIELTDLTEAQKQAILNNISLKSDDNTLNYWAYTGRGKFEKALDLAQNLGDEQLILLAYTNLYQSIKLDNKMDGAKKQSLLAEYSKQIEELSSKVISPESSGSEVKHSSEPEVKKSSSKK</sequence>
<feature type="transmembrane region" description="Helical" evidence="3">
    <location>
        <begin position="204"/>
        <end position="227"/>
    </location>
</feature>
<dbReference type="InterPro" id="IPR042565">
    <property type="entry name" value="T7SS_EssB_C"/>
</dbReference>
<dbReference type="InterPro" id="IPR018778">
    <property type="entry name" value="T7SS_EssB"/>
</dbReference>
<evidence type="ECO:0000313" key="4">
    <source>
        <dbReference type="EMBL" id="TFU98510.1"/>
    </source>
</evidence>
<protein>
    <submittedName>
        <fullName evidence="4">Type VII secretion protein EssB</fullName>
    </submittedName>
</protein>
<organism evidence="4 5">
    <name type="scientific">Streptococcus cuniculi</name>
    <dbReference type="NCBI Taxonomy" id="1432788"/>
    <lineage>
        <taxon>Bacteria</taxon>
        <taxon>Bacillati</taxon>
        <taxon>Bacillota</taxon>
        <taxon>Bacilli</taxon>
        <taxon>Lactobacillales</taxon>
        <taxon>Streptococcaceae</taxon>
        <taxon>Streptococcus</taxon>
    </lineage>
</organism>
<dbReference type="Gene3D" id="1.25.40.680">
    <property type="entry name" value="Type VII secretion system EssB, C-terminal-like domain"/>
    <property type="match status" value="1"/>
</dbReference>